<evidence type="ECO:0000313" key="8">
    <source>
        <dbReference type="EMBL" id="UOE18027.1"/>
    </source>
</evidence>
<dbReference type="Proteomes" id="UP000265719">
    <property type="component" value="Chromosome"/>
</dbReference>
<dbReference type="GO" id="GO:0050660">
    <property type="term" value="F:flavin adenine dinucleotide binding"/>
    <property type="evidence" value="ECO:0007669"/>
    <property type="project" value="InterPro"/>
</dbReference>
<dbReference type="OrthoDB" id="4607453at2"/>
<dbReference type="KEGG" id="thao:NI17_014320"/>
<dbReference type="Pfam" id="PF00441">
    <property type="entry name" value="Acyl-CoA_dh_1"/>
    <property type="match status" value="1"/>
</dbReference>
<evidence type="ECO:0000256" key="1">
    <source>
        <dbReference type="ARBA" id="ARBA00001974"/>
    </source>
</evidence>
<evidence type="ECO:0000256" key="2">
    <source>
        <dbReference type="ARBA" id="ARBA00009347"/>
    </source>
</evidence>
<comment type="similarity">
    <text evidence="2">Belongs to the acyl-CoA dehydrogenase family.</text>
</comment>
<evidence type="ECO:0000256" key="3">
    <source>
        <dbReference type="ARBA" id="ARBA00022630"/>
    </source>
</evidence>
<dbReference type="Pfam" id="PF02771">
    <property type="entry name" value="Acyl-CoA_dh_N"/>
    <property type="match status" value="1"/>
</dbReference>
<dbReference type="InterPro" id="IPR036250">
    <property type="entry name" value="AcylCo_DH-like_C"/>
</dbReference>
<dbReference type="AlphaFoldDB" id="A0A399FW60"/>
<comment type="cofactor">
    <cofactor evidence="1">
        <name>FAD</name>
        <dbReference type="ChEBI" id="CHEBI:57692"/>
    </cofactor>
</comment>
<dbReference type="InterPro" id="IPR009100">
    <property type="entry name" value="AcylCoA_DH/oxidase_NM_dom_sf"/>
</dbReference>
<dbReference type="CDD" id="cd00567">
    <property type="entry name" value="ACAD"/>
    <property type="match status" value="1"/>
</dbReference>
<dbReference type="PANTHER" id="PTHR43884:SF20">
    <property type="entry name" value="ACYL-COA DEHYDROGENASE FADE28"/>
    <property type="match status" value="1"/>
</dbReference>
<dbReference type="SUPFAM" id="SSF47203">
    <property type="entry name" value="Acyl-CoA dehydrogenase C-terminal domain-like"/>
    <property type="match status" value="1"/>
</dbReference>
<gene>
    <name evidence="8" type="ORF">NI17_014320</name>
</gene>
<dbReference type="Gene3D" id="1.10.540.10">
    <property type="entry name" value="Acyl-CoA dehydrogenase/oxidase, N-terminal domain"/>
    <property type="match status" value="1"/>
</dbReference>
<keyword evidence="5" id="KW-0560">Oxidoreductase</keyword>
<protein>
    <submittedName>
        <fullName evidence="8">Acyl-CoA/acyl-ACP dehydrogenase</fullName>
    </submittedName>
</protein>
<evidence type="ECO:0000256" key="5">
    <source>
        <dbReference type="ARBA" id="ARBA00023002"/>
    </source>
</evidence>
<accession>A0A399FW60</accession>
<dbReference type="InterPro" id="IPR037069">
    <property type="entry name" value="AcylCoA_DH/ox_N_sf"/>
</dbReference>
<feature type="domain" description="Acyl-CoA dehydrogenase/oxidase N-terminal" evidence="7">
    <location>
        <begin position="14"/>
        <end position="106"/>
    </location>
</feature>
<dbReference type="EMBL" id="CP063196">
    <property type="protein sequence ID" value="UOE18027.1"/>
    <property type="molecule type" value="Genomic_DNA"/>
</dbReference>
<dbReference type="InterPro" id="IPR013786">
    <property type="entry name" value="AcylCoA_DH/ox_N"/>
</dbReference>
<proteinExistence type="inferred from homology"/>
<evidence type="ECO:0000259" key="6">
    <source>
        <dbReference type="Pfam" id="PF00441"/>
    </source>
</evidence>
<dbReference type="SUPFAM" id="SSF56645">
    <property type="entry name" value="Acyl-CoA dehydrogenase NM domain-like"/>
    <property type="match status" value="1"/>
</dbReference>
<dbReference type="InterPro" id="IPR009075">
    <property type="entry name" value="AcylCo_DH/oxidase_C"/>
</dbReference>
<evidence type="ECO:0000256" key="4">
    <source>
        <dbReference type="ARBA" id="ARBA00022827"/>
    </source>
</evidence>
<dbReference type="PANTHER" id="PTHR43884">
    <property type="entry name" value="ACYL-COA DEHYDROGENASE"/>
    <property type="match status" value="1"/>
</dbReference>
<dbReference type="Gene3D" id="1.20.140.10">
    <property type="entry name" value="Butyryl-CoA Dehydrogenase, subunit A, domain 3"/>
    <property type="match status" value="1"/>
</dbReference>
<feature type="domain" description="Acyl-CoA dehydrogenase/oxidase C-terminal" evidence="6">
    <location>
        <begin position="226"/>
        <end position="367"/>
    </location>
</feature>
<keyword evidence="9" id="KW-1185">Reference proteome</keyword>
<sequence length="375" mass="38571">MSESEPNLLYSDIEQELRAGVRELLAARCPWQSVLGRVENDAAEVTDLALWRELAAMGVAGLPIAEELGGAGATWRESSMVAEELGRAVAPVPFLGSAVLAASALTAVDADEEVRSLVSDLAEGRRTATLAVPLSTAPGSAFPALVRAGDRTLTGTVPGVVDALNADVLVVPAVGADGPGLHLVAAEETVRTPVVSLDLTRPLTEVRLAGAPAVAVASGDRAVGAVESALVAGAALLSAEQLGVAEWALRTTVDHLKERTQFGRPLGSFQALKHRLADLWVSISQARAVVRNAAGAVASGSPDAPLAAALAQAFVSGVAVTAAEEAVQMHGGIGFTWEHPVHLYLKRAKSASIALGTADRHRGRIAELVDLPPAP</sequence>
<evidence type="ECO:0000259" key="7">
    <source>
        <dbReference type="Pfam" id="PF02771"/>
    </source>
</evidence>
<evidence type="ECO:0000313" key="9">
    <source>
        <dbReference type="Proteomes" id="UP000265719"/>
    </source>
</evidence>
<organism evidence="8 9">
    <name type="scientific">Thermobifida halotolerans</name>
    <dbReference type="NCBI Taxonomy" id="483545"/>
    <lineage>
        <taxon>Bacteria</taxon>
        <taxon>Bacillati</taxon>
        <taxon>Actinomycetota</taxon>
        <taxon>Actinomycetes</taxon>
        <taxon>Streptosporangiales</taxon>
        <taxon>Nocardiopsidaceae</taxon>
        <taxon>Thermobifida</taxon>
    </lineage>
</organism>
<name>A0A399FW60_9ACTN</name>
<keyword evidence="4" id="KW-0274">FAD</keyword>
<dbReference type="RefSeq" id="WP_068688592.1">
    <property type="nucleotide sequence ID" value="NZ_CP063196.1"/>
</dbReference>
<keyword evidence="3" id="KW-0285">Flavoprotein</keyword>
<reference evidence="8" key="1">
    <citation type="submission" date="2020-10" db="EMBL/GenBank/DDBJ databases">
        <title>De novo genome project of the cellulose decomposer Thermobifida halotolerans type strain.</title>
        <authorList>
            <person name="Nagy I."/>
            <person name="Horvath B."/>
            <person name="Kukolya J."/>
            <person name="Nagy I."/>
            <person name="Orsini M."/>
        </authorList>
    </citation>
    <scope>NUCLEOTIDE SEQUENCE</scope>
    <source>
        <strain evidence="8">DSM 44931</strain>
    </source>
</reference>
<dbReference type="GO" id="GO:0003995">
    <property type="term" value="F:acyl-CoA dehydrogenase activity"/>
    <property type="evidence" value="ECO:0007669"/>
    <property type="project" value="TreeGrafter"/>
</dbReference>